<dbReference type="Proteomes" id="UP000202440">
    <property type="component" value="Chromosome"/>
</dbReference>
<evidence type="ECO:0000313" key="1">
    <source>
        <dbReference type="EMBL" id="ASP39346.1"/>
    </source>
</evidence>
<name>A0A222FL78_9GAMM</name>
<proteinExistence type="predicted"/>
<dbReference type="EMBL" id="CP022530">
    <property type="protein sequence ID" value="ASP39346.1"/>
    <property type="molecule type" value="Genomic_DNA"/>
</dbReference>
<dbReference type="InterPro" id="IPR024997">
    <property type="entry name" value="DUF3892"/>
</dbReference>
<protein>
    <recommendedName>
        <fullName evidence="3">DUF3892 domain-containing protein</fullName>
    </recommendedName>
</protein>
<gene>
    <name evidence="1" type="ORF">CHH28_11960</name>
</gene>
<dbReference type="AlphaFoldDB" id="A0A222FL78"/>
<accession>A0A222FL78</accession>
<dbReference type="Pfam" id="PF13031">
    <property type="entry name" value="DUF3892"/>
    <property type="match status" value="1"/>
</dbReference>
<keyword evidence="2" id="KW-1185">Reference proteome</keyword>
<evidence type="ECO:0000313" key="2">
    <source>
        <dbReference type="Proteomes" id="UP000202440"/>
    </source>
</evidence>
<dbReference type="KEGG" id="bsan:CHH28_11960"/>
<evidence type="ECO:0008006" key="3">
    <source>
        <dbReference type="Google" id="ProtNLM"/>
    </source>
</evidence>
<reference evidence="1 2" key="1">
    <citation type="submission" date="2017-07" db="EMBL/GenBank/DDBJ databases">
        <title>Annotated genome sequence of Bacterioplanes sanyensis isolated from Red Sea.</title>
        <authorList>
            <person name="Rehman Z.U."/>
        </authorList>
    </citation>
    <scope>NUCLEOTIDE SEQUENCE [LARGE SCALE GENOMIC DNA]</scope>
    <source>
        <strain evidence="1 2">NV9</strain>
    </source>
</reference>
<organism evidence="1 2">
    <name type="scientific">Bacterioplanes sanyensis</name>
    <dbReference type="NCBI Taxonomy" id="1249553"/>
    <lineage>
        <taxon>Bacteria</taxon>
        <taxon>Pseudomonadati</taxon>
        <taxon>Pseudomonadota</taxon>
        <taxon>Gammaproteobacteria</taxon>
        <taxon>Oceanospirillales</taxon>
        <taxon>Oceanospirillaceae</taxon>
        <taxon>Bacterioplanes</taxon>
    </lineage>
</organism>
<sequence>MSGTTIVTKYDQRRSTMIASQANLSLAPDFIVTAIRRQANRISHVRLHAWNGDGSCSGYTIRREELIQALRRGDLIYAADRQNDEIQLLRKIVSIGVKGERYVKTDLDLQARDGLDELPNF</sequence>